<comment type="subcellular location">
    <subcellularLocation>
        <location evidence="1">Membrane</location>
        <topology evidence="1">Multi-pass membrane protein</topology>
    </subcellularLocation>
</comment>
<accession>A0AAD9JZB2</accession>
<dbReference type="Proteomes" id="UP001208570">
    <property type="component" value="Unassembled WGS sequence"/>
</dbReference>
<feature type="transmembrane region" description="Helical" evidence="11">
    <location>
        <begin position="203"/>
        <end position="220"/>
    </location>
</feature>
<evidence type="ECO:0000256" key="9">
    <source>
        <dbReference type="RuleBase" id="RU003722"/>
    </source>
</evidence>
<dbReference type="GO" id="GO:0098719">
    <property type="term" value="P:sodium ion import across plasma membrane"/>
    <property type="evidence" value="ECO:0007669"/>
    <property type="project" value="TreeGrafter"/>
</dbReference>
<dbReference type="GO" id="GO:0015386">
    <property type="term" value="F:potassium:proton antiporter activity"/>
    <property type="evidence" value="ECO:0007669"/>
    <property type="project" value="TreeGrafter"/>
</dbReference>
<keyword evidence="9" id="KW-0050">Antiport</keyword>
<keyword evidence="7 11" id="KW-0472">Membrane</keyword>
<feature type="compositionally biased region" description="Polar residues" evidence="10">
    <location>
        <begin position="819"/>
        <end position="841"/>
    </location>
</feature>
<feature type="region of interest" description="Disordered" evidence="10">
    <location>
        <begin position="819"/>
        <end position="935"/>
    </location>
</feature>
<dbReference type="NCBIfam" id="TIGR00840">
    <property type="entry name" value="b_cpa1"/>
    <property type="match status" value="1"/>
</dbReference>
<gene>
    <name evidence="13" type="ORF">LSH36_101g05046</name>
</gene>
<dbReference type="Gene3D" id="6.10.250.1040">
    <property type="match status" value="1"/>
</dbReference>
<feature type="transmembrane region" description="Helical" evidence="11">
    <location>
        <begin position="51"/>
        <end position="72"/>
    </location>
</feature>
<keyword evidence="5" id="KW-0915">Sodium</keyword>
<dbReference type="EMBL" id="JAODUP010000101">
    <property type="protein sequence ID" value="KAK2162258.1"/>
    <property type="molecule type" value="Genomic_DNA"/>
</dbReference>
<feature type="compositionally biased region" description="Polar residues" evidence="10">
    <location>
        <begin position="741"/>
        <end position="759"/>
    </location>
</feature>
<dbReference type="GO" id="GO:0005886">
    <property type="term" value="C:plasma membrane"/>
    <property type="evidence" value="ECO:0007669"/>
    <property type="project" value="TreeGrafter"/>
</dbReference>
<dbReference type="InterPro" id="IPR006153">
    <property type="entry name" value="Cation/H_exchanger_TM"/>
</dbReference>
<dbReference type="GO" id="GO:0015385">
    <property type="term" value="F:sodium:proton antiporter activity"/>
    <property type="evidence" value="ECO:0007669"/>
    <property type="project" value="InterPro"/>
</dbReference>
<feature type="compositionally biased region" description="Polar residues" evidence="10">
    <location>
        <begin position="482"/>
        <end position="491"/>
    </location>
</feature>
<feature type="transmembrane region" description="Helical" evidence="11">
    <location>
        <begin position="92"/>
        <end position="113"/>
    </location>
</feature>
<feature type="domain" description="Cation/H+ exchanger transmembrane" evidence="12">
    <location>
        <begin position="17"/>
        <end position="257"/>
    </location>
</feature>
<dbReference type="InterPro" id="IPR004709">
    <property type="entry name" value="NaH_exchanger"/>
</dbReference>
<dbReference type="GO" id="GO:0051453">
    <property type="term" value="P:regulation of intracellular pH"/>
    <property type="evidence" value="ECO:0007669"/>
    <property type="project" value="TreeGrafter"/>
</dbReference>
<evidence type="ECO:0000259" key="12">
    <source>
        <dbReference type="Pfam" id="PF00999"/>
    </source>
</evidence>
<protein>
    <recommendedName>
        <fullName evidence="9">Sodium/hydrogen exchanger</fullName>
    </recommendedName>
</protein>
<feature type="region of interest" description="Disordered" evidence="10">
    <location>
        <begin position="658"/>
        <end position="703"/>
    </location>
</feature>
<feature type="region of interest" description="Disordered" evidence="10">
    <location>
        <begin position="727"/>
        <end position="786"/>
    </location>
</feature>
<feature type="compositionally biased region" description="Basic and acidic residues" evidence="10">
    <location>
        <begin position="662"/>
        <end position="675"/>
    </location>
</feature>
<name>A0AAD9JZB2_9ANNE</name>
<dbReference type="PANTHER" id="PTHR10110:SF98">
    <property type="entry name" value="SODIUM_HYDROGEN EXCHANGER"/>
    <property type="match status" value="1"/>
</dbReference>
<feature type="region of interest" description="Disordered" evidence="10">
    <location>
        <begin position="470"/>
        <end position="534"/>
    </location>
</feature>
<reference evidence="13" key="1">
    <citation type="journal article" date="2023" name="Mol. Biol. Evol.">
        <title>Third-Generation Sequencing Reveals the Adaptive Role of the Epigenome in Three Deep-Sea Polychaetes.</title>
        <authorList>
            <person name="Perez M."/>
            <person name="Aroh O."/>
            <person name="Sun Y."/>
            <person name="Lan Y."/>
            <person name="Juniper S.K."/>
            <person name="Young C.R."/>
            <person name="Angers B."/>
            <person name="Qian P.Y."/>
        </authorList>
    </citation>
    <scope>NUCLEOTIDE SEQUENCE</scope>
    <source>
        <strain evidence="13">P08H-3</strain>
    </source>
</reference>
<evidence type="ECO:0000256" key="10">
    <source>
        <dbReference type="SAM" id="MobiDB-lite"/>
    </source>
</evidence>
<comment type="similarity">
    <text evidence="9">Belongs to the monovalent cation:proton antiporter 1 (CPA1) transporter (TC 2.A.36) family.</text>
</comment>
<evidence type="ECO:0000256" key="2">
    <source>
        <dbReference type="ARBA" id="ARBA00022448"/>
    </source>
</evidence>
<proteinExistence type="inferred from homology"/>
<organism evidence="13 14">
    <name type="scientific">Paralvinella palmiformis</name>
    <dbReference type="NCBI Taxonomy" id="53620"/>
    <lineage>
        <taxon>Eukaryota</taxon>
        <taxon>Metazoa</taxon>
        <taxon>Spiralia</taxon>
        <taxon>Lophotrochozoa</taxon>
        <taxon>Annelida</taxon>
        <taxon>Polychaeta</taxon>
        <taxon>Sedentaria</taxon>
        <taxon>Canalipalpata</taxon>
        <taxon>Terebellida</taxon>
        <taxon>Terebelliformia</taxon>
        <taxon>Alvinellidae</taxon>
        <taxon>Paralvinella</taxon>
    </lineage>
</organism>
<feature type="compositionally biased region" description="Polar residues" evidence="10">
    <location>
        <begin position="875"/>
        <end position="890"/>
    </location>
</feature>
<dbReference type="AlphaFoldDB" id="A0AAD9JZB2"/>
<feature type="region of interest" description="Disordered" evidence="10">
    <location>
        <begin position="566"/>
        <end position="635"/>
    </location>
</feature>
<keyword evidence="4 11" id="KW-1133">Transmembrane helix</keyword>
<evidence type="ECO:0000256" key="5">
    <source>
        <dbReference type="ARBA" id="ARBA00023053"/>
    </source>
</evidence>
<keyword evidence="2 9" id="KW-0813">Transport</keyword>
<evidence type="ECO:0000256" key="4">
    <source>
        <dbReference type="ARBA" id="ARBA00022989"/>
    </source>
</evidence>
<evidence type="ECO:0000313" key="14">
    <source>
        <dbReference type="Proteomes" id="UP001208570"/>
    </source>
</evidence>
<feature type="transmembrane region" description="Helical" evidence="11">
    <location>
        <begin position="232"/>
        <end position="252"/>
    </location>
</feature>
<evidence type="ECO:0000256" key="3">
    <source>
        <dbReference type="ARBA" id="ARBA00022692"/>
    </source>
</evidence>
<dbReference type="InterPro" id="IPR018422">
    <property type="entry name" value="Cation/H_exchanger_CPA1"/>
</dbReference>
<keyword evidence="6 9" id="KW-0406">Ion transport</keyword>
<keyword evidence="3 9" id="KW-0812">Transmembrane</keyword>
<evidence type="ECO:0000256" key="7">
    <source>
        <dbReference type="ARBA" id="ARBA00023136"/>
    </source>
</evidence>
<dbReference type="PANTHER" id="PTHR10110">
    <property type="entry name" value="SODIUM/HYDROGEN EXCHANGER"/>
    <property type="match status" value="1"/>
</dbReference>
<evidence type="ECO:0000313" key="13">
    <source>
        <dbReference type="EMBL" id="KAK2162258.1"/>
    </source>
</evidence>
<evidence type="ECO:0000256" key="8">
    <source>
        <dbReference type="ARBA" id="ARBA00023201"/>
    </source>
</evidence>
<feature type="transmembrane region" description="Helical" evidence="11">
    <location>
        <begin position="134"/>
        <end position="162"/>
    </location>
</feature>
<evidence type="ECO:0000256" key="6">
    <source>
        <dbReference type="ARBA" id="ARBA00023065"/>
    </source>
</evidence>
<sequence length="1061" mass="118507">MSGALGGDHDSVDHAISDILNKVLYHIFVSLTEVGTDDVLRVDILNAFGSFVLITTFSILTGMFFGIVAVLLTRISDHVPVVQPLFVVVFGYIAYIFAEMFHLSGILSCALCGMTMRKYVKANMSKKSHTTTRYFLKLLASIGETVTFIYLGIVTVISIHQWNSSFCLLTLVFCLVLRVGVLLILTVVINCGRLPKLTLVDQFVLSYGGLRGTIAFSLLLSLDEDLFPMKRMYFTATVLVILFTNFIMGSTIKPLVKALKGKKTEVIKSSLNDQIQERLIDHLMAGIEDIAGHHGHHKLRDKFEYLDKHYLQKAFVRRSHITKNGWSAVSNYDKLSVNEAHELEQNTDYSAMLRQLQPENGMIRNFSFMRWLSSVSHGCFPYGYPPFTMSGMKSNDQAEQTLVDLQVMEAQNTRKMRDDSKVHHIIEDSMFVPRKRFLGHPRHTVPPDSYSHVQLHHKARLHLRHLMSHHHRHSDTNHHNTISSVRNNGHNNRPKKNVSFAEVTQVTKDDGEADVGSTHAESGLSGEESDSDDIGGITFTAISLEDIVTQSDIPVEPVAVEMSLPWKRNTGRDPMPSAMKHSMPDDQNPLIGEAPSWVANTEYTSPGSPPVTPQTQHQMLTQSAPSQTSSSERDQIMSERLLDEPDSSSVDRELDLIQFNTPDHKPAIPHNRDIRDEEEDDNHERTAECEMAGSEASHNNHESLSCDLVTASPQDIIQAEPAVNTTTKLPSAFTEEDPQYSPFSLHSDVQNVEPSSTTGPIDIPSSARRSDINSHSAPVSSPARALLPWRQNSYNSDAHPLPWRENAVKETDYRLPWRQSSLDSADENSVSMAITSRPGNQNDRDDDSDCYLPPPWLDNKGSPTSAKDKGILGDDSSQTSRLPWRDNSNVEVKLDQCAPRPRHVPTPPEEEEVSHIPPPPWRHNPEPDSSVRSPSASCEVDLYSLRPQLSSHSFRISEAESKHSEPVHVHHMIEVPQPRPHIEFDCESSHSLDLESEEVTLNDRIAHWLDMCDPQPLEDDLQDLADVVCTPNTSHLPPTCGSIVISGDGKTPNGDQAESVV</sequence>
<evidence type="ECO:0000256" key="11">
    <source>
        <dbReference type="SAM" id="Phobius"/>
    </source>
</evidence>
<dbReference type="Pfam" id="PF00999">
    <property type="entry name" value="Na_H_Exchanger"/>
    <property type="match status" value="1"/>
</dbReference>
<feature type="transmembrane region" description="Helical" evidence="11">
    <location>
        <begin position="168"/>
        <end position="191"/>
    </location>
</feature>
<keyword evidence="14" id="KW-1185">Reference proteome</keyword>
<comment type="caution">
    <text evidence="13">The sequence shown here is derived from an EMBL/GenBank/DDBJ whole genome shotgun (WGS) entry which is preliminary data.</text>
</comment>
<evidence type="ECO:0000256" key="1">
    <source>
        <dbReference type="ARBA" id="ARBA00004141"/>
    </source>
</evidence>
<keyword evidence="8 9" id="KW-0739">Sodium transport</keyword>
<feature type="compositionally biased region" description="Polar residues" evidence="10">
    <location>
        <begin position="613"/>
        <end position="630"/>
    </location>
</feature>